<evidence type="ECO:0000313" key="3">
    <source>
        <dbReference type="Proteomes" id="UP000887013"/>
    </source>
</evidence>
<accession>A0A8X6Q8P0</accession>
<dbReference type="InterPro" id="IPR036179">
    <property type="entry name" value="Ig-like_dom_sf"/>
</dbReference>
<feature type="domain" description="Ig-like" evidence="1">
    <location>
        <begin position="68"/>
        <end position="102"/>
    </location>
</feature>
<dbReference type="AlphaFoldDB" id="A0A8X6Q8P0"/>
<dbReference type="InterPro" id="IPR013098">
    <property type="entry name" value="Ig_I-set"/>
</dbReference>
<dbReference type="InterPro" id="IPR013783">
    <property type="entry name" value="Ig-like_fold"/>
</dbReference>
<keyword evidence="3" id="KW-1185">Reference proteome</keyword>
<dbReference type="SUPFAM" id="SSF48726">
    <property type="entry name" value="Immunoglobulin"/>
    <property type="match status" value="1"/>
</dbReference>
<protein>
    <recommendedName>
        <fullName evidence="1">Ig-like domain-containing protein</fullName>
    </recommendedName>
</protein>
<dbReference type="Pfam" id="PF07679">
    <property type="entry name" value="I-set"/>
    <property type="match status" value="1"/>
</dbReference>
<evidence type="ECO:0000313" key="2">
    <source>
        <dbReference type="EMBL" id="GFU05344.1"/>
    </source>
</evidence>
<dbReference type="InterPro" id="IPR007110">
    <property type="entry name" value="Ig-like_dom"/>
</dbReference>
<dbReference type="OrthoDB" id="420169at2759"/>
<proteinExistence type="predicted"/>
<evidence type="ECO:0000259" key="1">
    <source>
        <dbReference type="PROSITE" id="PS50835"/>
    </source>
</evidence>
<sequence length="102" mass="11542">MVKTRNLPSFQLTVRSSSLIVDQPFHESTPRRVVVDFSLTINSITMIDPHPIDKMEDVFKRTAAPVAPEFVIPLRNVMAVENKSAQFTCKVSGNPKPTIIWY</sequence>
<comment type="caution">
    <text evidence="2">The sequence shown here is derived from an EMBL/GenBank/DDBJ whole genome shotgun (WGS) entry which is preliminary data.</text>
</comment>
<reference evidence="2" key="1">
    <citation type="submission" date="2020-08" db="EMBL/GenBank/DDBJ databases">
        <title>Multicomponent nature underlies the extraordinary mechanical properties of spider dragline silk.</title>
        <authorList>
            <person name="Kono N."/>
            <person name="Nakamura H."/>
            <person name="Mori M."/>
            <person name="Yoshida Y."/>
            <person name="Ohtoshi R."/>
            <person name="Malay A.D."/>
            <person name="Moran D.A.P."/>
            <person name="Tomita M."/>
            <person name="Numata K."/>
            <person name="Arakawa K."/>
        </authorList>
    </citation>
    <scope>NUCLEOTIDE SEQUENCE</scope>
</reference>
<gene>
    <name evidence="2" type="ORF">NPIL_36031</name>
</gene>
<dbReference type="EMBL" id="BMAW01077242">
    <property type="protein sequence ID" value="GFU05344.1"/>
    <property type="molecule type" value="Genomic_DNA"/>
</dbReference>
<dbReference type="Proteomes" id="UP000887013">
    <property type="component" value="Unassembled WGS sequence"/>
</dbReference>
<dbReference type="Gene3D" id="2.60.40.10">
    <property type="entry name" value="Immunoglobulins"/>
    <property type="match status" value="1"/>
</dbReference>
<organism evidence="2 3">
    <name type="scientific">Nephila pilipes</name>
    <name type="common">Giant wood spider</name>
    <name type="synonym">Nephila maculata</name>
    <dbReference type="NCBI Taxonomy" id="299642"/>
    <lineage>
        <taxon>Eukaryota</taxon>
        <taxon>Metazoa</taxon>
        <taxon>Ecdysozoa</taxon>
        <taxon>Arthropoda</taxon>
        <taxon>Chelicerata</taxon>
        <taxon>Arachnida</taxon>
        <taxon>Araneae</taxon>
        <taxon>Araneomorphae</taxon>
        <taxon>Entelegynae</taxon>
        <taxon>Araneoidea</taxon>
        <taxon>Nephilidae</taxon>
        <taxon>Nephila</taxon>
    </lineage>
</organism>
<dbReference type="PROSITE" id="PS50835">
    <property type="entry name" value="IG_LIKE"/>
    <property type="match status" value="1"/>
</dbReference>
<name>A0A8X6Q8P0_NEPPI</name>